<dbReference type="InterPro" id="IPR000008">
    <property type="entry name" value="C2_dom"/>
</dbReference>
<dbReference type="Gene3D" id="2.60.40.150">
    <property type="entry name" value="C2 domain"/>
    <property type="match status" value="1"/>
</dbReference>
<dbReference type="InterPro" id="IPR051283">
    <property type="entry name" value="Sec_Metabolite_Acyltrans"/>
</dbReference>
<evidence type="ECO:0000256" key="1">
    <source>
        <dbReference type="ARBA" id="ARBA00022679"/>
    </source>
</evidence>
<evidence type="ECO:0000256" key="2">
    <source>
        <dbReference type="SAM" id="MobiDB-lite"/>
    </source>
</evidence>
<dbReference type="InterPro" id="IPR035892">
    <property type="entry name" value="C2_domain_sf"/>
</dbReference>
<dbReference type="PROSITE" id="PS50004">
    <property type="entry name" value="C2"/>
    <property type="match status" value="1"/>
</dbReference>
<dbReference type="OrthoDB" id="67700at2759"/>
<dbReference type="SUPFAM" id="SSF49562">
    <property type="entry name" value="C2 domain (Calcium/lipid-binding domain, CaLB)"/>
    <property type="match status" value="1"/>
</dbReference>
<feature type="region of interest" description="Disordered" evidence="2">
    <location>
        <begin position="182"/>
        <end position="213"/>
    </location>
</feature>
<reference evidence="4" key="1">
    <citation type="journal article" date="2019" name="Nat. Commun.">
        <title>Genome-wide association mapping of date palm fruit traits.</title>
        <authorList>
            <person name="Hazzouri K.M."/>
            <person name="Gros-Balthazard M."/>
            <person name="Flowers J.M."/>
            <person name="Copetti D."/>
            <person name="Lemansour A."/>
            <person name="Lebrun M."/>
            <person name="Masmoudi K."/>
            <person name="Ferrand S."/>
            <person name="Dhar M.I."/>
            <person name="Fresquez Z.A."/>
            <person name="Rosas U."/>
            <person name="Zhang J."/>
            <person name="Talag J."/>
            <person name="Lee S."/>
            <person name="Kudrna D."/>
            <person name="Powell R.F."/>
            <person name="Leitch I.J."/>
            <person name="Krueger R.R."/>
            <person name="Wing R.A."/>
            <person name="Amiri K.M.A."/>
            <person name="Purugganan M.D."/>
        </authorList>
    </citation>
    <scope>NUCLEOTIDE SEQUENCE [LARGE SCALE GENOMIC DNA]</scope>
    <source>
        <strain evidence="4">cv. Khalas</strain>
    </source>
</reference>
<dbReference type="Pfam" id="PF02458">
    <property type="entry name" value="Transferase"/>
    <property type="match status" value="1"/>
</dbReference>
<dbReference type="InterPro" id="IPR044750">
    <property type="entry name" value="C2_SRC2/BAP"/>
</dbReference>
<dbReference type="InterPro" id="IPR023213">
    <property type="entry name" value="CAT-like_dom_sf"/>
</dbReference>
<dbReference type="GeneID" id="103695486"/>
<accession>A0A8B9ASQ6</accession>
<dbReference type="RefSeq" id="XP_038988587.1">
    <property type="nucleotide sequence ID" value="XM_039132659.1"/>
</dbReference>
<gene>
    <name evidence="5" type="primary">LOC103695486</name>
</gene>
<dbReference type="AlphaFoldDB" id="A0A8B9ASQ6"/>
<dbReference type="SMART" id="SM00239">
    <property type="entry name" value="C2"/>
    <property type="match status" value="1"/>
</dbReference>
<evidence type="ECO:0000313" key="4">
    <source>
        <dbReference type="Proteomes" id="UP000228380"/>
    </source>
</evidence>
<keyword evidence="4" id="KW-1185">Reference proteome</keyword>
<feature type="domain" description="C2" evidence="3">
    <location>
        <begin position="1"/>
        <end position="121"/>
    </location>
</feature>
<dbReference type="CDD" id="cd04051">
    <property type="entry name" value="C2_SRC2_like"/>
    <property type="match status" value="1"/>
</dbReference>
<dbReference type="GO" id="GO:0006952">
    <property type="term" value="P:defense response"/>
    <property type="evidence" value="ECO:0007669"/>
    <property type="project" value="InterPro"/>
</dbReference>
<evidence type="ECO:0000259" key="3">
    <source>
        <dbReference type="PROSITE" id="PS50004"/>
    </source>
</evidence>
<dbReference type="KEGG" id="pda:103695486"/>
<dbReference type="Proteomes" id="UP000228380">
    <property type="component" value="Chromosome 12"/>
</dbReference>
<proteinExistence type="predicted"/>
<dbReference type="SUPFAM" id="SSF52777">
    <property type="entry name" value="CoA-dependent acyltransferases"/>
    <property type="match status" value="1"/>
</dbReference>
<dbReference type="PANTHER" id="PTHR31896">
    <property type="entry name" value="FAMILY REGULATORY PROTEIN, PUTATIVE (AFU_ORTHOLOGUE AFUA_3G14730)-RELATED"/>
    <property type="match status" value="1"/>
</dbReference>
<dbReference type="PANTHER" id="PTHR31896:SF64">
    <property type="entry name" value="TRICHOTHECENE 3-O-ACETYLTRANSFERASE"/>
    <property type="match status" value="1"/>
</dbReference>
<dbReference type="Pfam" id="PF00168">
    <property type="entry name" value="C2"/>
    <property type="match status" value="1"/>
</dbReference>
<protein>
    <submittedName>
        <fullName evidence="5">Uncharacterized protein LOC103695486</fullName>
    </submittedName>
</protein>
<evidence type="ECO:0000313" key="5">
    <source>
        <dbReference type="RefSeq" id="XP_038988587.1"/>
    </source>
</evidence>
<reference evidence="5" key="2">
    <citation type="submission" date="2025-08" db="UniProtKB">
        <authorList>
            <consortium name="RefSeq"/>
        </authorList>
    </citation>
    <scope>IDENTIFICATION</scope>
    <source>
        <tissue evidence="5">Young leaves</tissue>
    </source>
</reference>
<sequence>MASSRPPPAPPAKPLDLEVTVVSAKHLKNVNWQHGDLKPYAVAYLDPDRWVATKPDDAGNTRPVWNERLFLPLPPSFLDPSLLLTLDIFHSKPSETPKPLVGTARCPLRELLGPDAFEAAASSVVAVDGCPFPIKTLELCRPSGRPHGKIRIKVAIRERPCPPPESAYQFASPSGYYYSTAPPLSSRDYRTHPPPPPLVPPYSHPMPSQPSRYPYGNYSDPYSGYYSSNAGYYSAPPAPAPATAPAPAQPYYDRASVYGGPSAPVDYSSGPSSYEQKAKGGRLGMGAGLAVGAVAGALGGLALEEGFKYEEEKVAERVESDLAARDDYSDYRADYRVKMCLAPKLLCALQVGTVAEEGYKVHYPYNGLGRTEKQEEPYRVGGGDRRVVGIAPGGGPSPCLPLQKIKSVPVAQTSGSRALPCKEPDSSKQKRGKAKLKMALYLSSSRNSPAAALTILSPSPDPSPAATMYNSPSPNSFFSESGLAASAAPVTVVSRCTVYPDTKSTLGDLNLSVSDLPMLSCHYIQKGLFFPRPPIPFAPLLSLLKSSLSRALSLFPALAGRLSTLADGRIVISCNDAGADFSHAVAPSLALPLLLPTSSDVPLPVKSFFPFDGAVSYQGHFRPLAAFQVTELGDGAVFIGSVVDHAIVDGTSFWNFFNTWAELCRGGAPQPPDFRRNFFGDSTAVIRFADGAGPEVTFPVNAPLRERIFHFSREAIRDLKSRANSRAHDSIAEICGKQIHDRKKATTAAAAAAGEISSFQSLCAQLWRSVTRARKHLRPEATTTFRMAVNCRHRLVPQVDPLYFGNAIQSIPTAAAVGEVAASELQWAAGLLHRSVVAHGDEAVRRVVAEWEAAPRCFPLGNPDGAGITMGSSHRFPVYEGNDFGWGLPLAVRSGRANKFDGKISAFPGREGGGSVDLEVCLAPDTMAALLKDDEFMHYVSKDYSAL</sequence>
<feature type="compositionally biased region" description="Pro residues" evidence="2">
    <location>
        <begin position="192"/>
        <end position="208"/>
    </location>
</feature>
<organism evidence="4 5">
    <name type="scientific">Phoenix dactylifera</name>
    <name type="common">Date palm</name>
    <dbReference type="NCBI Taxonomy" id="42345"/>
    <lineage>
        <taxon>Eukaryota</taxon>
        <taxon>Viridiplantae</taxon>
        <taxon>Streptophyta</taxon>
        <taxon>Embryophyta</taxon>
        <taxon>Tracheophyta</taxon>
        <taxon>Spermatophyta</taxon>
        <taxon>Magnoliopsida</taxon>
        <taxon>Liliopsida</taxon>
        <taxon>Arecaceae</taxon>
        <taxon>Coryphoideae</taxon>
        <taxon>Phoeniceae</taxon>
        <taxon>Phoenix</taxon>
    </lineage>
</organism>
<name>A0A8B9ASQ6_PHODC</name>
<dbReference type="GO" id="GO:0016740">
    <property type="term" value="F:transferase activity"/>
    <property type="evidence" value="ECO:0007669"/>
    <property type="project" value="UniProtKB-KW"/>
</dbReference>
<keyword evidence="1" id="KW-0808">Transferase</keyword>
<dbReference type="Gene3D" id="3.30.559.10">
    <property type="entry name" value="Chloramphenicol acetyltransferase-like domain"/>
    <property type="match status" value="2"/>
</dbReference>